<dbReference type="AlphaFoldDB" id="A0A0B0H9Z1"/>
<protein>
    <submittedName>
        <fullName evidence="1">Uncharacterized protein</fullName>
    </submittedName>
</protein>
<evidence type="ECO:0000313" key="1">
    <source>
        <dbReference type="EMBL" id="KHF24266.1"/>
    </source>
</evidence>
<organism evidence="1 2">
    <name type="scientific">Solemya velum gill symbiont</name>
    <dbReference type="NCBI Taxonomy" id="2340"/>
    <lineage>
        <taxon>Bacteria</taxon>
        <taxon>Pseudomonadati</taxon>
        <taxon>Pseudomonadota</taxon>
        <taxon>Gammaproteobacteria</taxon>
        <taxon>sulfur-oxidizing symbionts</taxon>
    </lineage>
</organism>
<dbReference type="Proteomes" id="UP000030856">
    <property type="component" value="Unassembled WGS sequence"/>
</dbReference>
<dbReference type="EMBL" id="JRAA01000003">
    <property type="protein sequence ID" value="KHF24266.1"/>
    <property type="molecule type" value="Genomic_DNA"/>
</dbReference>
<reference evidence="1 2" key="1">
    <citation type="journal article" date="2014" name="BMC Genomics">
        <title>The genome of the intracellular bacterium of the coastal bivalve, Solemya velum: a blueprint for thriving in and out of symbiosis.</title>
        <authorList>
            <person name="Dmytrenko O."/>
            <person name="Russell S.L."/>
            <person name="Loo W.T."/>
            <person name="Fontanez K.M."/>
            <person name="Liao L."/>
            <person name="Roeselers G."/>
            <person name="Sharma R."/>
            <person name="Stewart F.J."/>
            <person name="Newton I.L."/>
            <person name="Woyke T."/>
            <person name="Wu D."/>
            <person name="Lang J.M."/>
            <person name="Eisen J.A."/>
            <person name="Cavanaugh C.M."/>
        </authorList>
    </citation>
    <scope>NUCLEOTIDE SEQUENCE [LARGE SCALE GENOMIC DNA]</scope>
    <source>
        <strain evidence="1 2">WH</strain>
    </source>
</reference>
<name>A0A0B0H9Z1_SOVGS</name>
<accession>A0A0B0H9Z1</accession>
<dbReference type="STRING" id="2340.JV46_24470"/>
<evidence type="ECO:0000313" key="2">
    <source>
        <dbReference type="Proteomes" id="UP000030856"/>
    </source>
</evidence>
<comment type="caution">
    <text evidence="1">The sequence shown here is derived from an EMBL/GenBank/DDBJ whole genome shotgun (WGS) entry which is preliminary data.</text>
</comment>
<keyword evidence="2" id="KW-1185">Reference proteome</keyword>
<sequence length="84" mass="9550">MTKVPLCTENDVSQQIIISLIIIKKTGAFLTNLLLEAIHKWSGGYRHDEGKTVYQVSGISYGNRITVYGDISFWCYSYKNSKSR</sequence>
<gene>
    <name evidence="1" type="ORF">JV46_24470</name>
</gene>
<proteinExistence type="predicted"/>